<dbReference type="AlphaFoldDB" id="A0A4Q2JQG6"/>
<dbReference type="Pfam" id="PF03551">
    <property type="entry name" value="PadR"/>
    <property type="match status" value="1"/>
</dbReference>
<dbReference type="InterPro" id="IPR005149">
    <property type="entry name" value="Tscrpt_reg_PadR_N"/>
</dbReference>
<evidence type="ECO:0000313" key="2">
    <source>
        <dbReference type="EMBL" id="RXZ48979.1"/>
    </source>
</evidence>
<name>A0A4Q2JQG6_9MICO</name>
<dbReference type="InterPro" id="IPR036390">
    <property type="entry name" value="WH_DNA-bd_sf"/>
</dbReference>
<protein>
    <submittedName>
        <fullName evidence="2">PadR family transcriptional regulator</fullName>
    </submittedName>
</protein>
<keyword evidence="3" id="KW-1185">Reference proteome</keyword>
<dbReference type="Proteomes" id="UP000292935">
    <property type="component" value="Unassembled WGS sequence"/>
</dbReference>
<comment type="caution">
    <text evidence="2">The sequence shown here is derived from an EMBL/GenBank/DDBJ whole genome shotgun (WGS) entry which is preliminary data.</text>
</comment>
<dbReference type="InterPro" id="IPR036388">
    <property type="entry name" value="WH-like_DNA-bd_sf"/>
</dbReference>
<dbReference type="EMBL" id="SDPO01000002">
    <property type="protein sequence ID" value="RXZ48979.1"/>
    <property type="molecule type" value="Genomic_DNA"/>
</dbReference>
<reference evidence="2 3" key="1">
    <citation type="submission" date="2019-01" db="EMBL/GenBank/DDBJ databases">
        <authorList>
            <person name="Li J."/>
        </authorList>
    </citation>
    <scope>NUCLEOTIDE SEQUENCE [LARGE SCALE GENOMIC DNA]</scope>
    <source>
        <strain evidence="2 3">CCUG 35506</strain>
    </source>
</reference>
<dbReference type="OrthoDB" id="8443918at2"/>
<evidence type="ECO:0000259" key="1">
    <source>
        <dbReference type="Pfam" id="PF03551"/>
    </source>
</evidence>
<feature type="domain" description="Transcription regulator PadR N-terminal" evidence="1">
    <location>
        <begin position="19"/>
        <end position="93"/>
    </location>
</feature>
<proteinExistence type="predicted"/>
<dbReference type="RefSeq" id="WP_129231220.1">
    <property type="nucleotide sequence ID" value="NZ_SDPO01000002.1"/>
</dbReference>
<gene>
    <name evidence="2" type="ORF">ESP57_08425</name>
</gene>
<organism evidence="2 3">
    <name type="scientific">Agromyces fucosus</name>
    <dbReference type="NCBI Taxonomy" id="41985"/>
    <lineage>
        <taxon>Bacteria</taxon>
        <taxon>Bacillati</taxon>
        <taxon>Actinomycetota</taxon>
        <taxon>Actinomycetes</taxon>
        <taxon>Micrococcales</taxon>
        <taxon>Microbacteriaceae</taxon>
        <taxon>Agromyces</taxon>
    </lineage>
</organism>
<dbReference type="Gene3D" id="1.10.10.10">
    <property type="entry name" value="Winged helix-like DNA-binding domain superfamily/Winged helix DNA-binding domain"/>
    <property type="match status" value="1"/>
</dbReference>
<dbReference type="SUPFAM" id="SSF46785">
    <property type="entry name" value="Winged helix' DNA-binding domain"/>
    <property type="match status" value="1"/>
</dbReference>
<evidence type="ECO:0000313" key="3">
    <source>
        <dbReference type="Proteomes" id="UP000292935"/>
    </source>
</evidence>
<accession>A0A4Q2JQG6</accession>
<sequence>MSTRDRLQRADRDLPSLTVLALLSLGPRHTYDMHRFMVATRKDFVEGLPRSLYHAVDRLEASGLVIEAGAEQTPGRPERMRYAITDAGRAELRRRVALLLATPEPDATLAYAALSFVGALGPGETVAALRARVAMIELKLTRLADDLAEAAGVPRLLLLEAEFEQSRLTAEKEWMAGLIVELESGGLPWPDLSEVPAPGW</sequence>
<dbReference type="PANTHER" id="PTHR43252">
    <property type="entry name" value="TRANSCRIPTIONAL REGULATOR YQJI"/>
    <property type="match status" value="1"/>
</dbReference>
<dbReference type="PANTHER" id="PTHR43252:SF2">
    <property type="entry name" value="TRANSCRIPTION REGULATOR, PADR-LIKE FAMILY"/>
    <property type="match status" value="1"/>
</dbReference>